<keyword evidence="2 6" id="KW-0812">Transmembrane</keyword>
<sequence length="511" mass="57165">MTKQISAKQRTETTLPPMNFVGFLRWNWRQLTSMNTALLLLVLVALAAIPGSILPQRTASILKVNNWKTENPRFAEIFDALGLFDVYGSFWFSAIYILLMISLIGCVIPRLNVYWKSFNEKPPKPPKEIDRFAGFQKVKINKSNFNEIESIIKKLGWRVNRNGNALTAEKGYTREAGNLVFHASLILLTVALAFGALFSYRGTIIVKEGNGFANTLTQFDDFRAGKLFSIARMPNFYFTLNDFVVDFERGINQRGAPRKFEANITLNAEENLKVLVNRPFTIDGTKVFLTGHGYAPRIEVINKEKEIIFSDSVTFLPQDANFTSTGVIKIADNNPQLGINAQFFPTAALDPVNGLVSVFPELDNPQLALSLWQGNLGVDEGIAQSIYRLDTSKMTQLESKELVPGQTWQTAAGYEIKFVAVEQFATFQVAYEPGRFMALVGAILAMVGMFFGLGVQRRRIWVLMPKSQKGSSVIEVAGLSKSNSHDVTKDIDKVLQSFGIEKKKAKRSRSI</sequence>
<evidence type="ECO:0000256" key="5">
    <source>
        <dbReference type="ARBA" id="ARBA00023136"/>
    </source>
</evidence>
<comment type="subcellular location">
    <subcellularLocation>
        <location evidence="1">Membrane</location>
        <topology evidence="1">Multi-pass membrane protein</topology>
    </subcellularLocation>
</comment>
<proteinExistence type="predicted"/>
<feature type="domain" description="ResB-like" evidence="7">
    <location>
        <begin position="34"/>
        <end position="491"/>
    </location>
</feature>
<keyword evidence="5 6" id="KW-0472">Membrane</keyword>
<evidence type="ECO:0000256" key="6">
    <source>
        <dbReference type="SAM" id="Phobius"/>
    </source>
</evidence>
<keyword evidence="3" id="KW-0201">Cytochrome c-type biogenesis</keyword>
<feature type="transmembrane region" description="Helical" evidence="6">
    <location>
        <begin position="179"/>
        <end position="200"/>
    </location>
</feature>
<protein>
    <submittedName>
        <fullName evidence="8">Unannotated protein</fullName>
    </submittedName>
</protein>
<evidence type="ECO:0000256" key="4">
    <source>
        <dbReference type="ARBA" id="ARBA00022989"/>
    </source>
</evidence>
<dbReference type="Pfam" id="PF05140">
    <property type="entry name" value="ResB"/>
    <property type="match status" value="1"/>
</dbReference>
<dbReference type="AlphaFoldDB" id="A0A6J6DXP9"/>
<dbReference type="GO" id="GO:0016020">
    <property type="term" value="C:membrane"/>
    <property type="evidence" value="ECO:0007669"/>
    <property type="project" value="UniProtKB-SubCell"/>
</dbReference>
<evidence type="ECO:0000256" key="2">
    <source>
        <dbReference type="ARBA" id="ARBA00022692"/>
    </source>
</evidence>
<reference evidence="8" key="1">
    <citation type="submission" date="2020-05" db="EMBL/GenBank/DDBJ databases">
        <authorList>
            <person name="Chiriac C."/>
            <person name="Salcher M."/>
            <person name="Ghai R."/>
            <person name="Kavagutti S V."/>
        </authorList>
    </citation>
    <scope>NUCLEOTIDE SEQUENCE</scope>
</reference>
<dbReference type="EMBL" id="CAEZTU010000001">
    <property type="protein sequence ID" value="CAB4568306.1"/>
    <property type="molecule type" value="Genomic_DNA"/>
</dbReference>
<dbReference type="PANTHER" id="PTHR31566">
    <property type="entry name" value="CYTOCHROME C BIOGENESIS PROTEIN CCS1, CHLOROPLASTIC"/>
    <property type="match status" value="1"/>
</dbReference>
<evidence type="ECO:0000256" key="3">
    <source>
        <dbReference type="ARBA" id="ARBA00022748"/>
    </source>
</evidence>
<evidence type="ECO:0000313" key="8">
    <source>
        <dbReference type="EMBL" id="CAB4568306.1"/>
    </source>
</evidence>
<dbReference type="PANTHER" id="PTHR31566:SF0">
    <property type="entry name" value="CYTOCHROME C BIOGENESIS PROTEIN CCS1, CHLOROPLASTIC"/>
    <property type="match status" value="1"/>
</dbReference>
<keyword evidence="4 6" id="KW-1133">Transmembrane helix</keyword>
<accession>A0A6J6DXP9</accession>
<gene>
    <name evidence="8" type="ORF">UFOPK1740_00028</name>
</gene>
<dbReference type="InterPro" id="IPR007816">
    <property type="entry name" value="ResB-like_domain"/>
</dbReference>
<dbReference type="GO" id="GO:0017004">
    <property type="term" value="P:cytochrome complex assembly"/>
    <property type="evidence" value="ECO:0007669"/>
    <property type="project" value="UniProtKB-KW"/>
</dbReference>
<evidence type="ECO:0000256" key="1">
    <source>
        <dbReference type="ARBA" id="ARBA00004141"/>
    </source>
</evidence>
<evidence type="ECO:0000259" key="7">
    <source>
        <dbReference type="Pfam" id="PF05140"/>
    </source>
</evidence>
<feature type="transmembrane region" description="Helical" evidence="6">
    <location>
        <begin position="436"/>
        <end position="455"/>
    </location>
</feature>
<feature type="transmembrane region" description="Helical" evidence="6">
    <location>
        <begin position="90"/>
        <end position="111"/>
    </location>
</feature>
<dbReference type="InterPro" id="IPR023494">
    <property type="entry name" value="Cyt_c_bgen_Ccs1/CcsB/ResB"/>
</dbReference>
<name>A0A6J6DXP9_9ZZZZ</name>
<organism evidence="8">
    <name type="scientific">freshwater metagenome</name>
    <dbReference type="NCBI Taxonomy" id="449393"/>
    <lineage>
        <taxon>unclassified sequences</taxon>
        <taxon>metagenomes</taxon>
        <taxon>ecological metagenomes</taxon>
    </lineage>
</organism>